<evidence type="ECO:0000256" key="4">
    <source>
        <dbReference type="ARBA" id="ARBA00010609"/>
    </source>
</evidence>
<dbReference type="InterPro" id="IPR001117">
    <property type="entry name" value="Cu-oxidase_2nd"/>
</dbReference>
<dbReference type="InterPro" id="IPR011707">
    <property type="entry name" value="Cu-oxidase-like_N"/>
</dbReference>
<evidence type="ECO:0000313" key="18">
    <source>
        <dbReference type="EMBL" id="KAF5337439.1"/>
    </source>
</evidence>
<keyword evidence="13" id="KW-0439">Lignin degradation</keyword>
<keyword evidence="11" id="KW-1015">Disulfide bond</keyword>
<dbReference type="Pfam" id="PF07731">
    <property type="entry name" value="Cu-oxidase_2"/>
    <property type="match status" value="1"/>
</dbReference>
<evidence type="ECO:0000256" key="7">
    <source>
        <dbReference type="ARBA" id="ARBA00022723"/>
    </source>
</evidence>
<feature type="domain" description="Plastocyanin-like" evidence="16">
    <location>
        <begin position="371"/>
        <end position="494"/>
    </location>
</feature>
<comment type="catalytic activity">
    <reaction evidence="1">
        <text>4 hydroquinone + O2 = 4 benzosemiquinone + 2 H2O</text>
        <dbReference type="Rhea" id="RHEA:11276"/>
        <dbReference type="ChEBI" id="CHEBI:15377"/>
        <dbReference type="ChEBI" id="CHEBI:15379"/>
        <dbReference type="ChEBI" id="CHEBI:17594"/>
        <dbReference type="ChEBI" id="CHEBI:17977"/>
        <dbReference type="EC" id="1.10.3.2"/>
    </reaction>
</comment>
<dbReference type="GO" id="GO:0005576">
    <property type="term" value="C:extracellular region"/>
    <property type="evidence" value="ECO:0007669"/>
    <property type="project" value="UniProtKB-SubCell"/>
</dbReference>
<reference evidence="18 19" key="1">
    <citation type="journal article" date="2020" name="ISME J.">
        <title>Uncovering the hidden diversity of litter-decomposition mechanisms in mushroom-forming fungi.</title>
        <authorList>
            <person name="Floudas D."/>
            <person name="Bentzer J."/>
            <person name="Ahren D."/>
            <person name="Johansson T."/>
            <person name="Persson P."/>
            <person name="Tunlid A."/>
        </authorList>
    </citation>
    <scope>NUCLEOTIDE SEQUENCE [LARGE SCALE GENOMIC DNA]</scope>
    <source>
        <strain evidence="18 19">CBS 291.85</strain>
    </source>
</reference>
<evidence type="ECO:0000256" key="5">
    <source>
        <dbReference type="ARBA" id="ARBA00012297"/>
    </source>
</evidence>
<dbReference type="PANTHER" id="PTHR11709:SF511">
    <property type="entry name" value="LACCASE"/>
    <property type="match status" value="1"/>
</dbReference>
<dbReference type="InterPro" id="IPR033138">
    <property type="entry name" value="Cu_oxidase_CS"/>
</dbReference>
<dbReference type="EC" id="1.10.3.2" evidence="5"/>
<evidence type="ECO:0000256" key="6">
    <source>
        <dbReference type="ARBA" id="ARBA00022525"/>
    </source>
</evidence>
<comment type="caution">
    <text evidence="18">The sequence shown here is derived from an EMBL/GenBank/DDBJ whole genome shotgun (WGS) entry which is preliminary data.</text>
</comment>
<dbReference type="AlphaFoldDB" id="A0A8H5FHX1"/>
<feature type="domain" description="Plastocyanin-like" evidence="15">
    <location>
        <begin position="168"/>
        <end position="308"/>
    </location>
</feature>
<dbReference type="FunFam" id="2.60.40.420:FF:000045">
    <property type="entry name" value="Laccase 2"/>
    <property type="match status" value="1"/>
</dbReference>
<keyword evidence="12" id="KW-0325">Glycoprotein</keyword>
<dbReference type="InterPro" id="IPR045087">
    <property type="entry name" value="Cu-oxidase_fam"/>
</dbReference>
<proteinExistence type="inferred from homology"/>
<dbReference type="Gene3D" id="2.60.40.420">
    <property type="entry name" value="Cupredoxins - blue copper proteins"/>
    <property type="match status" value="3"/>
</dbReference>
<keyword evidence="9" id="KW-0560">Oxidoreductase</keyword>
<dbReference type="SUPFAM" id="SSF49503">
    <property type="entry name" value="Cupredoxins"/>
    <property type="match status" value="3"/>
</dbReference>
<dbReference type="InterPro" id="IPR011706">
    <property type="entry name" value="Cu-oxidase_C"/>
</dbReference>
<sequence>MSLHSFKPLLLLALGCSSLAVKTKIGPVTDLTISNAEVSPDGFSRTATLAGSSGSVIGPLIVGTKGVNFKINVINQLNDDTMVKSTSVHWHGLFQTGSGWADGTAFVSGCPIAPGNSFLYEFTATNQAGTFWYHSHLSTQYCDGLRGPIVIYDPDDPYADFYDVDDEHTVISLSDWYHDKAETLANRIPVSDATLINGLGRFDGGNATELAVITVEKGKRYRMRLINMACDPNFFFSIDNHTMTVIEADGVNHQKVEGIDQLQIFAGQRYSFILNADQDIGNYWIRANPNGTQGFEGGINSAILHYVHADETSEPNTPEITPKNPLVETNLIPLESPGASGKPKVGGVDVAINLDVNFTGTAFAINGEAFVPPTVPVLLQILSGAQHANDLLPNGSVYNLPLNSTIELSMPGGSAGSPHPIHLHGHTFDVIRSAGSSTYNYVNPPRRDVVSIGDTGDNVTIRFRTDNPGPWFLHCHVDWHLDHGFAVVFAEGPGQWNSSIHPTEQWDQLCTIYDALPASDH</sequence>
<gene>
    <name evidence="18" type="ORF">D9758_017172</name>
</gene>
<evidence type="ECO:0000313" key="19">
    <source>
        <dbReference type="Proteomes" id="UP000559256"/>
    </source>
</evidence>
<evidence type="ECO:0000256" key="10">
    <source>
        <dbReference type="ARBA" id="ARBA00023008"/>
    </source>
</evidence>
<keyword evidence="14" id="KW-0732">Signal</keyword>
<dbReference type="CDD" id="cd13903">
    <property type="entry name" value="CuRO_3_Tv-LCC_like"/>
    <property type="match status" value="1"/>
</dbReference>
<keyword evidence="8" id="KW-0677">Repeat</keyword>
<feature type="chain" id="PRO_5034721198" description="laccase" evidence="14">
    <location>
        <begin position="21"/>
        <end position="521"/>
    </location>
</feature>
<accession>A0A8H5FHX1</accession>
<evidence type="ECO:0000256" key="13">
    <source>
        <dbReference type="ARBA" id="ARBA00023185"/>
    </source>
</evidence>
<comment type="similarity">
    <text evidence="4">Belongs to the multicopper oxidase family.</text>
</comment>
<dbReference type="Pfam" id="PF07732">
    <property type="entry name" value="Cu-oxidase_3"/>
    <property type="match status" value="1"/>
</dbReference>
<dbReference type="GO" id="GO:0005507">
    <property type="term" value="F:copper ion binding"/>
    <property type="evidence" value="ECO:0007669"/>
    <property type="project" value="InterPro"/>
</dbReference>
<dbReference type="PROSITE" id="PS00079">
    <property type="entry name" value="MULTICOPPER_OXIDASE1"/>
    <property type="match status" value="1"/>
</dbReference>
<dbReference type="GO" id="GO:0052716">
    <property type="term" value="F:hydroquinone:oxygen oxidoreductase activity"/>
    <property type="evidence" value="ECO:0007669"/>
    <property type="project" value="UniProtKB-EC"/>
</dbReference>
<name>A0A8H5FHX1_9AGAR</name>
<evidence type="ECO:0000259" key="16">
    <source>
        <dbReference type="Pfam" id="PF07731"/>
    </source>
</evidence>
<protein>
    <recommendedName>
        <fullName evidence="5">laccase</fullName>
        <ecNumber evidence="5">1.10.3.2</ecNumber>
    </recommendedName>
</protein>
<feature type="domain" description="Plastocyanin-like" evidence="17">
    <location>
        <begin position="34"/>
        <end position="155"/>
    </location>
</feature>
<dbReference type="FunFam" id="2.60.40.420:FF:000112">
    <property type="entry name" value="Laccase B"/>
    <property type="match status" value="1"/>
</dbReference>
<dbReference type="InterPro" id="IPR008972">
    <property type="entry name" value="Cupredoxin"/>
</dbReference>
<feature type="signal peptide" evidence="14">
    <location>
        <begin position="1"/>
        <end position="20"/>
    </location>
</feature>
<dbReference type="PANTHER" id="PTHR11709">
    <property type="entry name" value="MULTI-COPPER OXIDASE"/>
    <property type="match status" value="1"/>
</dbReference>
<dbReference type="GO" id="GO:0046274">
    <property type="term" value="P:lignin catabolic process"/>
    <property type="evidence" value="ECO:0007669"/>
    <property type="project" value="UniProtKB-KW"/>
</dbReference>
<evidence type="ECO:0000256" key="14">
    <source>
        <dbReference type="SAM" id="SignalP"/>
    </source>
</evidence>
<evidence type="ECO:0000256" key="1">
    <source>
        <dbReference type="ARBA" id="ARBA00000349"/>
    </source>
</evidence>
<keyword evidence="7" id="KW-0479">Metal-binding</keyword>
<dbReference type="EMBL" id="JAACJM010000219">
    <property type="protein sequence ID" value="KAF5337439.1"/>
    <property type="molecule type" value="Genomic_DNA"/>
</dbReference>
<evidence type="ECO:0000256" key="12">
    <source>
        <dbReference type="ARBA" id="ARBA00023180"/>
    </source>
</evidence>
<dbReference type="OrthoDB" id="2121828at2759"/>
<evidence type="ECO:0000256" key="9">
    <source>
        <dbReference type="ARBA" id="ARBA00023002"/>
    </source>
</evidence>
<evidence type="ECO:0000256" key="11">
    <source>
        <dbReference type="ARBA" id="ARBA00023157"/>
    </source>
</evidence>
<evidence type="ECO:0000256" key="3">
    <source>
        <dbReference type="ARBA" id="ARBA00004613"/>
    </source>
</evidence>
<keyword evidence="19" id="KW-1185">Reference proteome</keyword>
<keyword evidence="6" id="KW-0964">Secreted</keyword>
<comment type="cofactor">
    <cofactor evidence="2">
        <name>Cu cation</name>
        <dbReference type="ChEBI" id="CHEBI:23378"/>
    </cofactor>
</comment>
<keyword evidence="10" id="KW-0186">Copper</keyword>
<evidence type="ECO:0000256" key="8">
    <source>
        <dbReference type="ARBA" id="ARBA00022737"/>
    </source>
</evidence>
<dbReference type="Pfam" id="PF00394">
    <property type="entry name" value="Cu-oxidase"/>
    <property type="match status" value="1"/>
</dbReference>
<organism evidence="18 19">
    <name type="scientific">Tetrapyrgos nigripes</name>
    <dbReference type="NCBI Taxonomy" id="182062"/>
    <lineage>
        <taxon>Eukaryota</taxon>
        <taxon>Fungi</taxon>
        <taxon>Dikarya</taxon>
        <taxon>Basidiomycota</taxon>
        <taxon>Agaricomycotina</taxon>
        <taxon>Agaricomycetes</taxon>
        <taxon>Agaricomycetidae</taxon>
        <taxon>Agaricales</taxon>
        <taxon>Marasmiineae</taxon>
        <taxon>Marasmiaceae</taxon>
        <taxon>Tetrapyrgos</taxon>
    </lineage>
</organism>
<evidence type="ECO:0000259" key="17">
    <source>
        <dbReference type="Pfam" id="PF07732"/>
    </source>
</evidence>
<evidence type="ECO:0000256" key="2">
    <source>
        <dbReference type="ARBA" id="ARBA00001935"/>
    </source>
</evidence>
<evidence type="ECO:0000259" key="15">
    <source>
        <dbReference type="Pfam" id="PF00394"/>
    </source>
</evidence>
<dbReference type="Proteomes" id="UP000559256">
    <property type="component" value="Unassembled WGS sequence"/>
</dbReference>
<comment type="subcellular location">
    <subcellularLocation>
        <location evidence="3">Secreted</location>
    </subcellularLocation>
</comment>